<sequence>MSSTVTGIAVGAFLAAALAWGFWGFILMLIFMAFGAILGRAAEGKLDFLGVIDALTGKWTSS</sequence>
<proteinExistence type="predicted"/>
<protein>
    <submittedName>
        <fullName evidence="2">Hypothetical membrane protein</fullName>
    </submittedName>
</protein>
<name>A9WM87_RENSM</name>
<evidence type="ECO:0000256" key="1">
    <source>
        <dbReference type="SAM" id="Phobius"/>
    </source>
</evidence>
<keyword evidence="1" id="KW-1133">Transmembrane helix</keyword>
<dbReference type="eggNOG" id="ENOG502ZMH1">
    <property type="taxonomic scope" value="Bacteria"/>
</dbReference>
<organism evidence="2 3">
    <name type="scientific">Renibacterium salmoninarum (strain ATCC 33209 / DSM 20767 / JCM 11484 / NBRC 15589 / NCIMB 2235)</name>
    <dbReference type="NCBI Taxonomy" id="288705"/>
    <lineage>
        <taxon>Bacteria</taxon>
        <taxon>Bacillati</taxon>
        <taxon>Actinomycetota</taxon>
        <taxon>Actinomycetes</taxon>
        <taxon>Micrococcales</taxon>
        <taxon>Micrococcaceae</taxon>
        <taxon>Renibacterium</taxon>
    </lineage>
</organism>
<reference evidence="3" key="1">
    <citation type="journal article" date="2008" name="J. Bacteriol.">
        <title>Genome sequence of the fish pathogen Renibacterium salmoninarum suggests reductive evolution away from an environmental Arthrobacter ancestor.</title>
        <authorList>
            <person name="Wiens G.D."/>
            <person name="Rockey D.D."/>
            <person name="Wu Z."/>
            <person name="Chang J."/>
            <person name="Levy R."/>
            <person name="Crane S."/>
            <person name="Chen D.S."/>
            <person name="Capri G.R."/>
            <person name="Burnett J.R."/>
            <person name="Sudheesh P.S."/>
            <person name="Schipma M.J."/>
            <person name="Burd H."/>
            <person name="Bhattacharyya A."/>
            <person name="Rhodes L.D."/>
            <person name="Kaul R."/>
            <person name="Strom M.S."/>
        </authorList>
    </citation>
    <scope>NUCLEOTIDE SEQUENCE [LARGE SCALE GENOMIC DNA]</scope>
    <source>
        <strain evidence="3">ATCC 33209 / DSM 20767 / JCM 11484 / NBRC 15589 / NCIMB 2235</strain>
    </source>
</reference>
<dbReference type="EMBL" id="CP000910">
    <property type="protein sequence ID" value="ABY22219.1"/>
    <property type="molecule type" value="Genomic_DNA"/>
</dbReference>
<keyword evidence="3" id="KW-1185">Reference proteome</keyword>
<dbReference type="AlphaFoldDB" id="A9WM87"/>
<feature type="transmembrane region" description="Helical" evidence="1">
    <location>
        <begin position="12"/>
        <end position="38"/>
    </location>
</feature>
<dbReference type="RefSeq" id="WP_012243923.1">
    <property type="nucleotide sequence ID" value="NC_010168.1"/>
</dbReference>
<dbReference type="HOGENOM" id="CLU_196127_1_2_11"/>
<accession>A9WM87</accession>
<dbReference type="KEGG" id="rsa:RSal33209_0469"/>
<keyword evidence="1" id="KW-0812">Transmembrane</keyword>
<evidence type="ECO:0000313" key="3">
    <source>
        <dbReference type="Proteomes" id="UP000002007"/>
    </source>
</evidence>
<keyword evidence="1" id="KW-0472">Membrane</keyword>
<dbReference type="STRING" id="288705.RSal33209_0469"/>
<dbReference type="Proteomes" id="UP000002007">
    <property type="component" value="Chromosome"/>
</dbReference>
<evidence type="ECO:0000313" key="2">
    <source>
        <dbReference type="EMBL" id="ABY22219.1"/>
    </source>
</evidence>
<gene>
    <name evidence="2" type="ordered locus">RSal33209_0469</name>
</gene>